<name>A0A8R7K4G2_TRIUA</name>
<keyword evidence="3" id="KW-1185">Reference proteome</keyword>
<reference evidence="2" key="2">
    <citation type="submission" date="2018-03" db="EMBL/GenBank/DDBJ databases">
        <title>The Triticum urartu genome reveals the dynamic nature of wheat genome evolution.</title>
        <authorList>
            <person name="Ling H."/>
            <person name="Ma B."/>
            <person name="Shi X."/>
            <person name="Liu H."/>
            <person name="Dong L."/>
            <person name="Sun H."/>
            <person name="Cao Y."/>
            <person name="Gao Q."/>
            <person name="Zheng S."/>
            <person name="Li Y."/>
            <person name="Yu Y."/>
            <person name="Du H."/>
            <person name="Qi M."/>
            <person name="Li Y."/>
            <person name="Yu H."/>
            <person name="Cui Y."/>
            <person name="Wang N."/>
            <person name="Chen C."/>
            <person name="Wu H."/>
            <person name="Zhao Y."/>
            <person name="Zhang J."/>
            <person name="Li Y."/>
            <person name="Zhou W."/>
            <person name="Zhang B."/>
            <person name="Hu W."/>
            <person name="Eijk M."/>
            <person name="Tang J."/>
            <person name="Witsenboer H."/>
            <person name="Zhao S."/>
            <person name="Li Z."/>
            <person name="Zhang A."/>
            <person name="Wang D."/>
            <person name="Liang C."/>
        </authorList>
    </citation>
    <scope>NUCLEOTIDE SEQUENCE [LARGE SCALE GENOMIC DNA]</scope>
    <source>
        <strain evidence="2">cv. G1812</strain>
    </source>
</reference>
<dbReference type="Gramene" id="TuG1812G0100004302.01.T01">
    <property type="protein sequence ID" value="TuG1812G0100004302.01.T01"/>
    <property type="gene ID" value="TuG1812G0100004302.01"/>
</dbReference>
<evidence type="ECO:0000313" key="3">
    <source>
        <dbReference type="Proteomes" id="UP000015106"/>
    </source>
</evidence>
<feature type="compositionally biased region" description="Low complexity" evidence="1">
    <location>
        <begin position="17"/>
        <end position="26"/>
    </location>
</feature>
<accession>A0A8R7K4G2</accession>
<evidence type="ECO:0000313" key="2">
    <source>
        <dbReference type="EnsemblPlants" id="TuG1812G0100004302.01.T01"/>
    </source>
</evidence>
<feature type="region of interest" description="Disordered" evidence="1">
    <location>
        <begin position="15"/>
        <end position="63"/>
    </location>
</feature>
<dbReference type="AlphaFoldDB" id="A0A8R7K4G2"/>
<proteinExistence type="predicted"/>
<dbReference type="Proteomes" id="UP000015106">
    <property type="component" value="Chromosome 1"/>
</dbReference>
<reference evidence="2" key="3">
    <citation type="submission" date="2022-06" db="UniProtKB">
        <authorList>
            <consortium name="EnsemblPlants"/>
        </authorList>
    </citation>
    <scope>IDENTIFICATION</scope>
</reference>
<reference evidence="3" key="1">
    <citation type="journal article" date="2013" name="Nature">
        <title>Draft genome of the wheat A-genome progenitor Triticum urartu.</title>
        <authorList>
            <person name="Ling H.Q."/>
            <person name="Zhao S."/>
            <person name="Liu D."/>
            <person name="Wang J."/>
            <person name="Sun H."/>
            <person name="Zhang C."/>
            <person name="Fan H."/>
            <person name="Li D."/>
            <person name="Dong L."/>
            <person name="Tao Y."/>
            <person name="Gao C."/>
            <person name="Wu H."/>
            <person name="Li Y."/>
            <person name="Cui Y."/>
            <person name="Guo X."/>
            <person name="Zheng S."/>
            <person name="Wang B."/>
            <person name="Yu K."/>
            <person name="Liang Q."/>
            <person name="Yang W."/>
            <person name="Lou X."/>
            <person name="Chen J."/>
            <person name="Feng M."/>
            <person name="Jian J."/>
            <person name="Zhang X."/>
            <person name="Luo G."/>
            <person name="Jiang Y."/>
            <person name="Liu J."/>
            <person name="Wang Z."/>
            <person name="Sha Y."/>
            <person name="Zhang B."/>
            <person name="Wu H."/>
            <person name="Tang D."/>
            <person name="Shen Q."/>
            <person name="Xue P."/>
            <person name="Zou S."/>
            <person name="Wang X."/>
            <person name="Liu X."/>
            <person name="Wang F."/>
            <person name="Yang Y."/>
            <person name="An X."/>
            <person name="Dong Z."/>
            <person name="Zhang K."/>
            <person name="Zhang X."/>
            <person name="Luo M.C."/>
            <person name="Dvorak J."/>
            <person name="Tong Y."/>
            <person name="Wang J."/>
            <person name="Yang H."/>
            <person name="Li Z."/>
            <person name="Wang D."/>
            <person name="Zhang A."/>
            <person name="Wang J."/>
        </authorList>
    </citation>
    <scope>NUCLEOTIDE SEQUENCE</scope>
    <source>
        <strain evidence="3">cv. G1812</strain>
    </source>
</reference>
<organism evidence="2 3">
    <name type="scientific">Triticum urartu</name>
    <name type="common">Red wild einkorn</name>
    <name type="synonym">Crithodium urartu</name>
    <dbReference type="NCBI Taxonomy" id="4572"/>
    <lineage>
        <taxon>Eukaryota</taxon>
        <taxon>Viridiplantae</taxon>
        <taxon>Streptophyta</taxon>
        <taxon>Embryophyta</taxon>
        <taxon>Tracheophyta</taxon>
        <taxon>Spermatophyta</taxon>
        <taxon>Magnoliopsida</taxon>
        <taxon>Liliopsida</taxon>
        <taxon>Poales</taxon>
        <taxon>Poaceae</taxon>
        <taxon>BOP clade</taxon>
        <taxon>Pooideae</taxon>
        <taxon>Triticodae</taxon>
        <taxon>Triticeae</taxon>
        <taxon>Triticinae</taxon>
        <taxon>Triticum</taxon>
    </lineage>
</organism>
<dbReference type="EnsemblPlants" id="TuG1812G0100004302.01.T01">
    <property type="protein sequence ID" value="TuG1812G0100004302.01.T01"/>
    <property type="gene ID" value="TuG1812G0100004302.01"/>
</dbReference>
<sequence>MSRFGYWSSESRHFRSSDSSVTRSKSMGQAFGGRERPCLRPGLDLLAGSRSARGDQAAQDVEQLPIRRLTHGLNLGTQSPKPAAV</sequence>
<evidence type="ECO:0000256" key="1">
    <source>
        <dbReference type="SAM" id="MobiDB-lite"/>
    </source>
</evidence>
<protein>
    <submittedName>
        <fullName evidence="2">Uncharacterized protein</fullName>
    </submittedName>
</protein>